<name>S8ECI4_FOMSC</name>
<protein>
    <submittedName>
        <fullName evidence="2">Uncharacterized protein</fullName>
    </submittedName>
</protein>
<accession>S8ECI4</accession>
<evidence type="ECO:0000256" key="1">
    <source>
        <dbReference type="SAM" id="MobiDB-lite"/>
    </source>
</evidence>
<gene>
    <name evidence="2" type="ORF">FOMPIDRAFT_1048014</name>
</gene>
<dbReference type="eggNOG" id="ENOG502SDZR">
    <property type="taxonomic scope" value="Eukaryota"/>
</dbReference>
<evidence type="ECO:0000313" key="2">
    <source>
        <dbReference type="EMBL" id="EPT02318.1"/>
    </source>
</evidence>
<dbReference type="AlphaFoldDB" id="S8ECI4"/>
<sequence length="207" mass="21896">MGLFGGSKSSGTTAEDPEIRQVEKMIATEAKNEQKNLDHALKDLSKLDKTHEKAIKAADKAQHAVDKAVKDEHKTAEALNQAEHKHDNAIAGQRNACKTLELKRQDEGRLDQDVQQHKLSVDGLQQSKAANDATRESKLNQIRQQATNRARAGSVDSFANGPGTGGRTSVDDSAGEHGMNGSRAQGAGTGTMGVHANGSALGAGNRA</sequence>
<dbReference type="HOGENOM" id="CLU_114615_0_0_1"/>
<feature type="region of interest" description="Disordered" evidence="1">
    <location>
        <begin position="120"/>
        <end position="207"/>
    </location>
</feature>
<dbReference type="Proteomes" id="UP000015241">
    <property type="component" value="Unassembled WGS sequence"/>
</dbReference>
<feature type="region of interest" description="Disordered" evidence="1">
    <location>
        <begin position="1"/>
        <end position="21"/>
    </location>
</feature>
<evidence type="ECO:0000313" key="3">
    <source>
        <dbReference type="Proteomes" id="UP000015241"/>
    </source>
</evidence>
<organism evidence="2 3">
    <name type="scientific">Fomitopsis schrenkii</name>
    <name type="common">Brown rot fungus</name>
    <dbReference type="NCBI Taxonomy" id="2126942"/>
    <lineage>
        <taxon>Eukaryota</taxon>
        <taxon>Fungi</taxon>
        <taxon>Dikarya</taxon>
        <taxon>Basidiomycota</taxon>
        <taxon>Agaricomycotina</taxon>
        <taxon>Agaricomycetes</taxon>
        <taxon>Polyporales</taxon>
        <taxon>Fomitopsis</taxon>
    </lineage>
</organism>
<reference evidence="2 3" key="1">
    <citation type="journal article" date="2012" name="Science">
        <title>The Paleozoic origin of enzymatic lignin decomposition reconstructed from 31 fungal genomes.</title>
        <authorList>
            <person name="Floudas D."/>
            <person name="Binder M."/>
            <person name="Riley R."/>
            <person name="Barry K."/>
            <person name="Blanchette R.A."/>
            <person name="Henrissat B."/>
            <person name="Martinez A.T."/>
            <person name="Otillar R."/>
            <person name="Spatafora J.W."/>
            <person name="Yadav J.S."/>
            <person name="Aerts A."/>
            <person name="Benoit I."/>
            <person name="Boyd A."/>
            <person name="Carlson A."/>
            <person name="Copeland A."/>
            <person name="Coutinho P.M."/>
            <person name="de Vries R.P."/>
            <person name="Ferreira P."/>
            <person name="Findley K."/>
            <person name="Foster B."/>
            <person name="Gaskell J."/>
            <person name="Glotzer D."/>
            <person name="Gorecki P."/>
            <person name="Heitman J."/>
            <person name="Hesse C."/>
            <person name="Hori C."/>
            <person name="Igarashi K."/>
            <person name="Jurgens J.A."/>
            <person name="Kallen N."/>
            <person name="Kersten P."/>
            <person name="Kohler A."/>
            <person name="Kuees U."/>
            <person name="Kumar T.K.A."/>
            <person name="Kuo A."/>
            <person name="LaButti K."/>
            <person name="Larrondo L.F."/>
            <person name="Lindquist E."/>
            <person name="Ling A."/>
            <person name="Lombard V."/>
            <person name="Lucas S."/>
            <person name="Lundell T."/>
            <person name="Martin R."/>
            <person name="McLaughlin D.J."/>
            <person name="Morgenstern I."/>
            <person name="Morin E."/>
            <person name="Murat C."/>
            <person name="Nagy L.G."/>
            <person name="Nolan M."/>
            <person name="Ohm R.A."/>
            <person name="Patyshakuliyeva A."/>
            <person name="Rokas A."/>
            <person name="Ruiz-Duenas F.J."/>
            <person name="Sabat G."/>
            <person name="Salamov A."/>
            <person name="Samejima M."/>
            <person name="Schmutz J."/>
            <person name="Slot J.C."/>
            <person name="St John F."/>
            <person name="Stenlid J."/>
            <person name="Sun H."/>
            <person name="Sun S."/>
            <person name="Syed K."/>
            <person name="Tsang A."/>
            <person name="Wiebenga A."/>
            <person name="Young D."/>
            <person name="Pisabarro A."/>
            <person name="Eastwood D.C."/>
            <person name="Martin F."/>
            <person name="Cullen D."/>
            <person name="Grigoriev I.V."/>
            <person name="Hibbett D.S."/>
        </authorList>
    </citation>
    <scope>NUCLEOTIDE SEQUENCE</scope>
    <source>
        <strain evidence="3">FP-58527</strain>
    </source>
</reference>
<dbReference type="InParanoid" id="S8ECI4"/>
<dbReference type="OrthoDB" id="3364747at2759"/>
<keyword evidence="3" id="KW-1185">Reference proteome</keyword>
<dbReference type="EMBL" id="KE504136">
    <property type="protein sequence ID" value="EPT02318.1"/>
    <property type="molecule type" value="Genomic_DNA"/>
</dbReference>
<feature type="compositionally biased region" description="Polar residues" evidence="1">
    <location>
        <begin position="139"/>
        <end position="148"/>
    </location>
</feature>
<proteinExistence type="predicted"/>